<feature type="transmembrane region" description="Helical" evidence="6">
    <location>
        <begin position="7"/>
        <end position="24"/>
    </location>
</feature>
<sequence length="333" mass="36590">MKGTPRIIFIVILMLGLGVVPLLADYFDEPFYTVMFSRMLILSIGAVSLNLILGFGGMVSFGHAVYLGIGSYMVGIGTMHAVEDGIEWMANGFLQIALAIVFSALAGLVIGAISLRTRGVYFIMITLAFSQMLYYVAVGNEKYGGDDGLSLYMRSDFNGLIDISNDNSLYYLNFVFLLLSLYLSHRLINSRFGMLIRGAKSNEQRMRAIGFPVFRYQLVAFVIAGTICGIAGVLSANQTEFVNPSVMHWTKSGDLIIMTVLGGLGTLFGPVIGAVAFLFLEEFLSGITEYWQLYFGPMLVLVVIFARGGIDGMLVGLDKWWSRNSPVKNEKVD</sequence>
<dbReference type="GO" id="GO:0005886">
    <property type="term" value="C:plasma membrane"/>
    <property type="evidence" value="ECO:0007669"/>
    <property type="project" value="UniProtKB-SubCell"/>
</dbReference>
<evidence type="ECO:0000256" key="6">
    <source>
        <dbReference type="SAM" id="Phobius"/>
    </source>
</evidence>
<dbReference type="PANTHER" id="PTHR30482:SF17">
    <property type="entry name" value="ABC TRANSPORTER ATP-BINDING PROTEIN"/>
    <property type="match status" value="1"/>
</dbReference>
<feature type="transmembrane region" description="Helical" evidence="6">
    <location>
        <begin position="255"/>
        <end position="279"/>
    </location>
</feature>
<organism evidence="7">
    <name type="scientific">marine metagenome</name>
    <dbReference type="NCBI Taxonomy" id="408172"/>
    <lineage>
        <taxon>unclassified sequences</taxon>
        <taxon>metagenomes</taxon>
        <taxon>ecological metagenomes</taxon>
    </lineage>
</organism>
<evidence type="ECO:0000256" key="1">
    <source>
        <dbReference type="ARBA" id="ARBA00004651"/>
    </source>
</evidence>
<dbReference type="EMBL" id="UINC01000603">
    <property type="protein sequence ID" value="SUZ58196.1"/>
    <property type="molecule type" value="Genomic_DNA"/>
</dbReference>
<keyword evidence="5 6" id="KW-0472">Membrane</keyword>
<dbReference type="CDD" id="cd06581">
    <property type="entry name" value="TM_PBP1_LivM_like"/>
    <property type="match status" value="1"/>
</dbReference>
<feature type="transmembrane region" description="Helical" evidence="6">
    <location>
        <begin position="30"/>
        <end position="52"/>
    </location>
</feature>
<evidence type="ECO:0000256" key="3">
    <source>
        <dbReference type="ARBA" id="ARBA00022692"/>
    </source>
</evidence>
<protein>
    <recommendedName>
        <fullName evidence="8">Branched-chain amino acid ABC transporter permease</fullName>
    </recommendedName>
</protein>
<evidence type="ECO:0000256" key="4">
    <source>
        <dbReference type="ARBA" id="ARBA00022989"/>
    </source>
</evidence>
<feature type="transmembrane region" description="Helical" evidence="6">
    <location>
        <begin position="291"/>
        <end position="310"/>
    </location>
</feature>
<proteinExistence type="predicted"/>
<dbReference type="AlphaFoldDB" id="A0A381NU92"/>
<dbReference type="InterPro" id="IPR001851">
    <property type="entry name" value="ABC_transp_permease"/>
</dbReference>
<accession>A0A381NU92</accession>
<evidence type="ECO:0008006" key="8">
    <source>
        <dbReference type="Google" id="ProtNLM"/>
    </source>
</evidence>
<evidence type="ECO:0000256" key="5">
    <source>
        <dbReference type="ARBA" id="ARBA00023136"/>
    </source>
</evidence>
<reference evidence="7" key="1">
    <citation type="submission" date="2018-05" db="EMBL/GenBank/DDBJ databases">
        <authorList>
            <person name="Lanie J.A."/>
            <person name="Ng W.-L."/>
            <person name="Kazmierczak K.M."/>
            <person name="Andrzejewski T.M."/>
            <person name="Davidsen T.M."/>
            <person name="Wayne K.J."/>
            <person name="Tettelin H."/>
            <person name="Glass J.I."/>
            <person name="Rusch D."/>
            <person name="Podicherti R."/>
            <person name="Tsui H.-C.T."/>
            <person name="Winkler M.E."/>
        </authorList>
    </citation>
    <scope>NUCLEOTIDE SEQUENCE</scope>
</reference>
<keyword evidence="2" id="KW-1003">Cell membrane</keyword>
<dbReference type="PANTHER" id="PTHR30482">
    <property type="entry name" value="HIGH-AFFINITY BRANCHED-CHAIN AMINO ACID TRANSPORT SYSTEM PERMEASE"/>
    <property type="match status" value="1"/>
</dbReference>
<comment type="subcellular location">
    <subcellularLocation>
        <location evidence="1">Cell membrane</location>
        <topology evidence="1">Multi-pass membrane protein</topology>
    </subcellularLocation>
</comment>
<dbReference type="Pfam" id="PF02653">
    <property type="entry name" value="BPD_transp_2"/>
    <property type="match status" value="1"/>
</dbReference>
<feature type="transmembrane region" description="Helical" evidence="6">
    <location>
        <begin position="169"/>
        <end position="188"/>
    </location>
</feature>
<name>A0A381NU92_9ZZZZ</name>
<feature type="transmembrane region" description="Helical" evidence="6">
    <location>
        <begin position="120"/>
        <end position="137"/>
    </location>
</feature>
<feature type="transmembrane region" description="Helical" evidence="6">
    <location>
        <begin position="64"/>
        <end position="82"/>
    </location>
</feature>
<feature type="transmembrane region" description="Helical" evidence="6">
    <location>
        <begin position="88"/>
        <end position="113"/>
    </location>
</feature>
<evidence type="ECO:0000313" key="7">
    <source>
        <dbReference type="EMBL" id="SUZ58196.1"/>
    </source>
</evidence>
<dbReference type="GO" id="GO:0015658">
    <property type="term" value="F:branched-chain amino acid transmembrane transporter activity"/>
    <property type="evidence" value="ECO:0007669"/>
    <property type="project" value="InterPro"/>
</dbReference>
<keyword evidence="3 6" id="KW-0812">Transmembrane</keyword>
<dbReference type="InterPro" id="IPR043428">
    <property type="entry name" value="LivM-like"/>
</dbReference>
<gene>
    <name evidence="7" type="ORF">METZ01_LOCUS11050</name>
</gene>
<keyword evidence="4 6" id="KW-1133">Transmembrane helix</keyword>
<feature type="transmembrane region" description="Helical" evidence="6">
    <location>
        <begin position="209"/>
        <end position="235"/>
    </location>
</feature>
<evidence type="ECO:0000256" key="2">
    <source>
        <dbReference type="ARBA" id="ARBA00022475"/>
    </source>
</evidence>